<reference evidence="1" key="2">
    <citation type="submission" date="2021-04" db="EMBL/GenBank/DDBJ databases">
        <authorList>
            <person name="Gilroy R."/>
        </authorList>
    </citation>
    <scope>NUCLEOTIDE SEQUENCE</scope>
    <source>
        <strain evidence="1">ChiHjej13B12-24818</strain>
    </source>
</reference>
<organism evidence="1 2">
    <name type="scientific">Candidatus Brachybacterium merdavium</name>
    <dbReference type="NCBI Taxonomy" id="2838513"/>
    <lineage>
        <taxon>Bacteria</taxon>
        <taxon>Bacillati</taxon>
        <taxon>Actinomycetota</taxon>
        <taxon>Actinomycetes</taxon>
        <taxon>Micrococcales</taxon>
        <taxon>Dermabacteraceae</taxon>
        <taxon>Brachybacterium</taxon>
    </lineage>
</organism>
<evidence type="ECO:0000313" key="2">
    <source>
        <dbReference type="Proteomes" id="UP000823823"/>
    </source>
</evidence>
<gene>
    <name evidence="1" type="ORF">H9786_02860</name>
</gene>
<reference evidence="1" key="1">
    <citation type="journal article" date="2021" name="PeerJ">
        <title>Extensive microbial diversity within the chicken gut microbiome revealed by metagenomics and culture.</title>
        <authorList>
            <person name="Gilroy R."/>
            <person name="Ravi A."/>
            <person name="Getino M."/>
            <person name="Pursley I."/>
            <person name="Horton D.L."/>
            <person name="Alikhan N.F."/>
            <person name="Baker D."/>
            <person name="Gharbi K."/>
            <person name="Hall N."/>
            <person name="Watson M."/>
            <person name="Adriaenssens E.M."/>
            <person name="Foster-Nyarko E."/>
            <person name="Jarju S."/>
            <person name="Secka A."/>
            <person name="Antonio M."/>
            <person name="Oren A."/>
            <person name="Chaudhuri R.R."/>
            <person name="La Ragione R."/>
            <person name="Hildebrand F."/>
            <person name="Pallen M.J."/>
        </authorList>
    </citation>
    <scope>NUCLEOTIDE SEQUENCE</scope>
    <source>
        <strain evidence="1">ChiHjej13B12-24818</strain>
    </source>
</reference>
<sequence>MTHPAPHDESSRSSSTMSLPSTIAGVVPSLAQVADYGPPRSEIGVGALMPYNGALYVQNYSSHRAASGTGVSLRRIDGELSMEKVPEAIGVDGTYTNRFVHFETGMLVIGPHVIEPDHTVHTIAELAPHRLCGTARHLARPESAVYVLTMEGLVFELDLTTLGATQVFDLNHELATEGEWKVHYKDCYSAHGRLVVCSNEYGEDDWAGKQSRGRLAEYDGTAWRIIAHKPFTAIGGRGEFTDTIFATGWDQASAILEVFTARDGRWTRYRLPKASHTFDHKWQTEWPRIRETEHERLLVDHHGMFYELSPWAYGGRIWGLRPISTHLWVLGDFCSWKGMLVLGADNASPSHGMNVTTAEPQSGLWFGKTDDLWGFGKPSGWGGPWWREEVRAGQPSDPYLMTGFDNKCLHLENHGDSAVRFEIEVDIHGDGRFARSERLTVGPGALVTHVFPSGFSAHWVRVVSDADTTASAQLFYT</sequence>
<protein>
    <submittedName>
        <fullName evidence="1">Uncharacterized protein</fullName>
    </submittedName>
</protein>
<name>A0A9D2LBD8_9MICO</name>
<comment type="caution">
    <text evidence="1">The sequence shown here is derived from an EMBL/GenBank/DDBJ whole genome shotgun (WGS) entry which is preliminary data.</text>
</comment>
<dbReference type="EMBL" id="DWZH01000021">
    <property type="protein sequence ID" value="HJB09464.1"/>
    <property type="molecule type" value="Genomic_DNA"/>
</dbReference>
<proteinExistence type="predicted"/>
<evidence type="ECO:0000313" key="1">
    <source>
        <dbReference type="EMBL" id="HJB09464.1"/>
    </source>
</evidence>
<dbReference type="Proteomes" id="UP000823823">
    <property type="component" value="Unassembled WGS sequence"/>
</dbReference>
<accession>A0A9D2LBD8</accession>
<dbReference type="AlphaFoldDB" id="A0A9D2LBD8"/>